<sequence>MVDKGKIFKVVCIFLFVLTAICILSSFLSYWRYKKPSEEYVVKKSKINPIVLPPGFSQDLDINSIEDDETTYHYDLYGYVKSAKLKSYCVEKRETGKEPNIISEGWTGDKAVAALFILAFILYLVNILIMIISMVASAFPAKASFIHPIICFLATLFMIIAVIVLSVNKGWGWTWYPEKKTGFSPISNRTVVVHEQGYNNYEKAD</sequence>
<name>A0AC34FCU2_9BILA</name>
<dbReference type="WBParaSite" id="ES5_v2.g14910.t1">
    <property type="protein sequence ID" value="ES5_v2.g14910.t1"/>
    <property type="gene ID" value="ES5_v2.g14910"/>
</dbReference>
<evidence type="ECO:0000313" key="1">
    <source>
        <dbReference type="Proteomes" id="UP000887579"/>
    </source>
</evidence>
<evidence type="ECO:0000313" key="2">
    <source>
        <dbReference type="WBParaSite" id="ES5_v2.g14910.t1"/>
    </source>
</evidence>
<proteinExistence type="predicted"/>
<dbReference type="Proteomes" id="UP000887579">
    <property type="component" value="Unplaced"/>
</dbReference>
<accession>A0AC34FCU2</accession>
<organism evidence="1 2">
    <name type="scientific">Panagrolaimus sp. ES5</name>
    <dbReference type="NCBI Taxonomy" id="591445"/>
    <lineage>
        <taxon>Eukaryota</taxon>
        <taxon>Metazoa</taxon>
        <taxon>Ecdysozoa</taxon>
        <taxon>Nematoda</taxon>
        <taxon>Chromadorea</taxon>
        <taxon>Rhabditida</taxon>
        <taxon>Tylenchina</taxon>
        <taxon>Panagrolaimomorpha</taxon>
        <taxon>Panagrolaimoidea</taxon>
        <taxon>Panagrolaimidae</taxon>
        <taxon>Panagrolaimus</taxon>
    </lineage>
</organism>
<protein>
    <submittedName>
        <fullName evidence="2">Uncharacterized protein</fullName>
    </submittedName>
</protein>
<reference evidence="2" key="1">
    <citation type="submission" date="2022-11" db="UniProtKB">
        <authorList>
            <consortium name="WormBaseParasite"/>
        </authorList>
    </citation>
    <scope>IDENTIFICATION</scope>
</reference>